<dbReference type="PROSITE" id="PS50928">
    <property type="entry name" value="ABC_TM1"/>
    <property type="match status" value="1"/>
</dbReference>
<feature type="compositionally biased region" description="Low complexity" evidence="7">
    <location>
        <begin position="11"/>
        <end position="21"/>
    </location>
</feature>
<feature type="domain" description="ABC transmembrane type-1" evidence="8">
    <location>
        <begin position="79"/>
        <end position="260"/>
    </location>
</feature>
<evidence type="ECO:0000313" key="10">
    <source>
        <dbReference type="Proteomes" id="UP001500621"/>
    </source>
</evidence>
<evidence type="ECO:0000256" key="6">
    <source>
        <dbReference type="RuleBase" id="RU363032"/>
    </source>
</evidence>
<dbReference type="EMBL" id="BAABIM010000005">
    <property type="protein sequence ID" value="GAA4698772.1"/>
    <property type="molecule type" value="Genomic_DNA"/>
</dbReference>
<dbReference type="PANTHER" id="PTHR30177">
    <property type="entry name" value="GLYCINE BETAINE/L-PROLINE TRANSPORT SYSTEM PERMEASE PROTEIN PROW"/>
    <property type="match status" value="1"/>
</dbReference>
<dbReference type="RefSeq" id="WP_345271901.1">
    <property type="nucleotide sequence ID" value="NZ_BAABIM010000005.1"/>
</dbReference>
<dbReference type="Proteomes" id="UP001500621">
    <property type="component" value="Unassembled WGS sequence"/>
</dbReference>
<keyword evidence="10" id="KW-1185">Reference proteome</keyword>
<feature type="region of interest" description="Disordered" evidence="7">
    <location>
        <begin position="1"/>
        <end position="27"/>
    </location>
</feature>
<sequence length="272" mass="28092">MTALDAEREPTTATAPAAGPVGRAGGNGRRVSREQLVLLVTIPALVAVVLGGWVAWRLTAELDAVEARQLAWGAIWRLTREHVLISVVTTLVVLVIALPLGVALTRKPLRRAAPLVVGIANAGQAAPAIGLIVLFAIWLGFGFTTGVVALTLYGLLPVLRNTIVGLEGVDATLVEAGRGMGMSAAAVLFRVELPLAAPVIMAGVRTALVLVVGTATFATFIDAGGLGALIQTGITLYRTSIVVSGALLVASLALLIDWLGRILESVVRPKGV</sequence>
<feature type="transmembrane region" description="Helical" evidence="6">
    <location>
        <begin position="125"/>
        <end position="156"/>
    </location>
</feature>
<keyword evidence="4 6" id="KW-1133">Transmembrane helix</keyword>
<dbReference type="Gene3D" id="1.10.3720.10">
    <property type="entry name" value="MetI-like"/>
    <property type="match status" value="1"/>
</dbReference>
<evidence type="ECO:0000256" key="7">
    <source>
        <dbReference type="SAM" id="MobiDB-lite"/>
    </source>
</evidence>
<dbReference type="CDD" id="cd06261">
    <property type="entry name" value="TM_PBP2"/>
    <property type="match status" value="1"/>
</dbReference>
<feature type="transmembrane region" description="Helical" evidence="6">
    <location>
        <begin position="236"/>
        <end position="260"/>
    </location>
</feature>
<evidence type="ECO:0000259" key="8">
    <source>
        <dbReference type="PROSITE" id="PS50928"/>
    </source>
</evidence>
<evidence type="ECO:0000256" key="3">
    <source>
        <dbReference type="ARBA" id="ARBA00022692"/>
    </source>
</evidence>
<gene>
    <name evidence="9" type="ORF">GCM10023226_41710</name>
</gene>
<accession>A0ABP8X4S6</accession>
<feature type="transmembrane region" description="Helical" evidence="6">
    <location>
        <begin position="207"/>
        <end position="230"/>
    </location>
</feature>
<dbReference type="InterPro" id="IPR051204">
    <property type="entry name" value="ABC_transp_perm/SBD"/>
</dbReference>
<comment type="similarity">
    <text evidence="6">Belongs to the binding-protein-dependent transport system permease family.</text>
</comment>
<dbReference type="Pfam" id="PF00528">
    <property type="entry name" value="BPD_transp_1"/>
    <property type="match status" value="1"/>
</dbReference>
<comment type="subcellular location">
    <subcellularLocation>
        <location evidence="6">Cell membrane</location>
        <topology evidence="6">Multi-pass membrane protein</topology>
    </subcellularLocation>
    <subcellularLocation>
        <location evidence="1">Membrane</location>
        <topology evidence="1">Multi-pass membrane protein</topology>
    </subcellularLocation>
</comment>
<comment type="caution">
    <text evidence="9">The sequence shown here is derived from an EMBL/GenBank/DDBJ whole genome shotgun (WGS) entry which is preliminary data.</text>
</comment>
<keyword evidence="5 6" id="KW-0472">Membrane</keyword>
<keyword evidence="3 6" id="KW-0812">Transmembrane</keyword>
<protein>
    <submittedName>
        <fullName evidence="9">ABC transporter permease</fullName>
    </submittedName>
</protein>
<organism evidence="9 10">
    <name type="scientific">Nocardioides nanhaiensis</name>
    <dbReference type="NCBI Taxonomy" id="1476871"/>
    <lineage>
        <taxon>Bacteria</taxon>
        <taxon>Bacillati</taxon>
        <taxon>Actinomycetota</taxon>
        <taxon>Actinomycetes</taxon>
        <taxon>Propionibacteriales</taxon>
        <taxon>Nocardioidaceae</taxon>
        <taxon>Nocardioides</taxon>
    </lineage>
</organism>
<dbReference type="InterPro" id="IPR000515">
    <property type="entry name" value="MetI-like"/>
</dbReference>
<dbReference type="PANTHER" id="PTHR30177:SF4">
    <property type="entry name" value="OSMOPROTECTANT IMPORT PERMEASE PROTEIN OSMW"/>
    <property type="match status" value="1"/>
</dbReference>
<evidence type="ECO:0000256" key="1">
    <source>
        <dbReference type="ARBA" id="ARBA00004141"/>
    </source>
</evidence>
<evidence type="ECO:0000256" key="2">
    <source>
        <dbReference type="ARBA" id="ARBA00022448"/>
    </source>
</evidence>
<evidence type="ECO:0000313" key="9">
    <source>
        <dbReference type="EMBL" id="GAA4698772.1"/>
    </source>
</evidence>
<dbReference type="SUPFAM" id="SSF161098">
    <property type="entry name" value="MetI-like"/>
    <property type="match status" value="1"/>
</dbReference>
<dbReference type="InterPro" id="IPR035906">
    <property type="entry name" value="MetI-like_sf"/>
</dbReference>
<reference evidence="10" key="1">
    <citation type="journal article" date="2019" name="Int. J. Syst. Evol. Microbiol.">
        <title>The Global Catalogue of Microorganisms (GCM) 10K type strain sequencing project: providing services to taxonomists for standard genome sequencing and annotation.</title>
        <authorList>
            <consortium name="The Broad Institute Genomics Platform"/>
            <consortium name="The Broad Institute Genome Sequencing Center for Infectious Disease"/>
            <person name="Wu L."/>
            <person name="Ma J."/>
        </authorList>
    </citation>
    <scope>NUCLEOTIDE SEQUENCE [LARGE SCALE GENOMIC DNA]</scope>
    <source>
        <strain evidence="10">JCM 18127</strain>
    </source>
</reference>
<feature type="transmembrane region" description="Helical" evidence="6">
    <location>
        <begin position="36"/>
        <end position="56"/>
    </location>
</feature>
<feature type="compositionally biased region" description="Basic and acidic residues" evidence="7">
    <location>
        <begin position="1"/>
        <end position="10"/>
    </location>
</feature>
<evidence type="ECO:0000256" key="5">
    <source>
        <dbReference type="ARBA" id="ARBA00023136"/>
    </source>
</evidence>
<name>A0ABP8X4S6_9ACTN</name>
<evidence type="ECO:0000256" key="4">
    <source>
        <dbReference type="ARBA" id="ARBA00022989"/>
    </source>
</evidence>
<keyword evidence="2 6" id="KW-0813">Transport</keyword>
<feature type="transmembrane region" description="Helical" evidence="6">
    <location>
        <begin position="83"/>
        <end position="104"/>
    </location>
</feature>
<proteinExistence type="inferred from homology"/>